<keyword evidence="1" id="KW-1188">Viral release from host cell</keyword>
<evidence type="ECO:0000313" key="4">
    <source>
        <dbReference type="Proteomes" id="UP000095042"/>
    </source>
</evidence>
<dbReference type="InterPro" id="IPR006517">
    <property type="entry name" value="Phage_terminase_lsu-like_C"/>
</dbReference>
<organism evidence="3 4">
    <name type="scientific">Methyloceanibacter marginalis</name>
    <dbReference type="NCBI Taxonomy" id="1774971"/>
    <lineage>
        <taxon>Bacteria</taxon>
        <taxon>Pseudomonadati</taxon>
        <taxon>Pseudomonadota</taxon>
        <taxon>Alphaproteobacteria</taxon>
        <taxon>Hyphomicrobiales</taxon>
        <taxon>Hyphomicrobiaceae</taxon>
        <taxon>Methyloceanibacter</taxon>
    </lineage>
</organism>
<name>A0A1E3WD41_9HYPH</name>
<dbReference type="AlphaFoldDB" id="A0A1E3WD41"/>
<evidence type="ECO:0000313" key="3">
    <source>
        <dbReference type="EMBL" id="ODS03696.1"/>
    </source>
</evidence>
<dbReference type="InterPro" id="IPR035421">
    <property type="entry name" value="Terminase_6C"/>
</dbReference>
<comment type="caution">
    <text evidence="3">The sequence shown here is derived from an EMBL/GenBank/DDBJ whole genome shotgun (WGS) entry which is preliminary data.</text>
</comment>
<gene>
    <name evidence="3" type="ORF">AUC71_08195</name>
</gene>
<accession>A0A1E3WD41</accession>
<protein>
    <recommendedName>
        <fullName evidence="2">Terminase large subunit gp17-like C-terminal domain-containing protein</fullName>
    </recommendedName>
</protein>
<feature type="domain" description="Terminase large subunit gp17-like C-terminal" evidence="2">
    <location>
        <begin position="315"/>
        <end position="457"/>
    </location>
</feature>
<dbReference type="Gene3D" id="3.30.420.240">
    <property type="match status" value="1"/>
</dbReference>
<proteinExistence type="predicted"/>
<keyword evidence="4" id="KW-1185">Reference proteome</keyword>
<dbReference type="NCBIfam" id="TIGR01630">
    <property type="entry name" value="psiM2_ORF9"/>
    <property type="match status" value="1"/>
</dbReference>
<sequence length="467" mass="53472">MMPIDPLDALDAALRSNFRLFVERCFVHLHHGGEFLPNWHHQAIEHALGQVLRGEITRLIINIQPRSLKSLIVSVAYPAFVLGHDPKKKIYVISYGNELADRHSSDFNSVVTSDWYQRVFPNMRIKKALGNEVTTTERGYRRSTTVMGSLTGMGGDLFILDDPQKAVDAQSEVRRDNVNQWFSNTLISRLDSKKTGAIIVVMQRVHMNDLCGFLTEATDDWSVLRLPAIAEEDERIPIGVNKFHHRRAGDVLHPAHESIKELKNLQNIMPPETFDAQYQQRPVPVGGAMIKREWLRYYEPHELPERTHRSKVFLSVDTASKDGAMNDWSVCTAWLFHAPIYYLLGLVRGRFEYPQLREIIIAEAKHYKPRIVLIEDAHTGIALAQELKKTLNRAVKPVPVERDKVGRMYVQQEKFFAGHVRFPRGAPFLPELERELLAFPNGPHDDQVDSISQALNHRLSTYTLDNI</sequence>
<dbReference type="RefSeq" id="WP_083238029.1">
    <property type="nucleotide sequence ID" value="NZ_LPWD01000062.1"/>
</dbReference>
<evidence type="ECO:0000259" key="2">
    <source>
        <dbReference type="Pfam" id="PF17289"/>
    </source>
</evidence>
<dbReference type="Pfam" id="PF17289">
    <property type="entry name" value="Terminase_6C"/>
    <property type="match status" value="1"/>
</dbReference>
<reference evidence="3 4" key="1">
    <citation type="journal article" date="2016" name="Environ. Microbiol.">
        <title>New Methyloceanibacter diversity from North Sea sediments includes methanotroph containing solely the soluble methane monooxygenase.</title>
        <authorList>
            <person name="Vekeman B."/>
            <person name="Kerckhof F.M."/>
            <person name="Cremers G."/>
            <person name="de Vos P."/>
            <person name="Vandamme P."/>
            <person name="Boon N."/>
            <person name="Op den Camp H.J."/>
            <person name="Heylen K."/>
        </authorList>
    </citation>
    <scope>NUCLEOTIDE SEQUENCE [LARGE SCALE GENOMIC DNA]</scope>
    <source>
        <strain evidence="3 4">R-67177</strain>
    </source>
</reference>
<dbReference type="Proteomes" id="UP000095042">
    <property type="component" value="Unassembled WGS sequence"/>
</dbReference>
<dbReference type="EMBL" id="LPWD01000062">
    <property type="protein sequence ID" value="ODS03696.1"/>
    <property type="molecule type" value="Genomic_DNA"/>
</dbReference>
<evidence type="ECO:0000256" key="1">
    <source>
        <dbReference type="ARBA" id="ARBA00022612"/>
    </source>
</evidence>